<reference evidence="5 6" key="1">
    <citation type="submission" date="2021-02" db="EMBL/GenBank/DDBJ databases">
        <title>Paenibacillus tianjinensis sp. nov.</title>
        <authorList>
            <person name="Liu H."/>
        </authorList>
    </citation>
    <scope>NUCLEOTIDE SEQUENCE [LARGE SCALE GENOMIC DNA]</scope>
    <source>
        <strain evidence="5 6">TB2019</strain>
    </source>
</reference>
<evidence type="ECO:0000256" key="1">
    <source>
        <dbReference type="ARBA" id="ARBA00008061"/>
    </source>
</evidence>
<dbReference type="SUPFAM" id="SSF51445">
    <property type="entry name" value="(Trans)glycosidases"/>
    <property type="match status" value="1"/>
</dbReference>
<dbReference type="CDD" id="cd02857">
    <property type="entry name" value="E_set_CDase_PDE_N"/>
    <property type="match status" value="1"/>
</dbReference>
<dbReference type="RefSeq" id="WP_206105001.1">
    <property type="nucleotide sequence ID" value="NZ_CP070969.1"/>
</dbReference>
<evidence type="ECO:0000313" key="5">
    <source>
        <dbReference type="EMBL" id="QSF47639.1"/>
    </source>
</evidence>
<dbReference type="Pfam" id="PF16657">
    <property type="entry name" value="Malt_amylase_C"/>
    <property type="match status" value="1"/>
</dbReference>
<feature type="domain" description="Glycosyl hydrolase family 13 catalytic" evidence="4">
    <location>
        <begin position="135"/>
        <end position="493"/>
    </location>
</feature>
<dbReference type="PANTHER" id="PTHR10357">
    <property type="entry name" value="ALPHA-AMYLASE FAMILY MEMBER"/>
    <property type="match status" value="1"/>
</dbReference>
<accession>A0ABX7LKS3</accession>
<dbReference type="PANTHER" id="PTHR10357:SF210">
    <property type="entry name" value="MALTODEXTRIN GLUCOSIDASE"/>
    <property type="match status" value="1"/>
</dbReference>
<dbReference type="EMBL" id="CP070969">
    <property type="protein sequence ID" value="QSF47639.1"/>
    <property type="molecule type" value="Genomic_DNA"/>
</dbReference>
<dbReference type="SUPFAM" id="SSF51011">
    <property type="entry name" value="Glycosyl hydrolase domain"/>
    <property type="match status" value="1"/>
</dbReference>
<dbReference type="InterPro" id="IPR032091">
    <property type="entry name" value="Malt_amylase-like_C"/>
</dbReference>
<dbReference type="Gene3D" id="2.60.40.1180">
    <property type="entry name" value="Golgi alpha-mannosidase II"/>
    <property type="match status" value="1"/>
</dbReference>
<protein>
    <submittedName>
        <fullName evidence="5">Alpha-glycosidase</fullName>
    </submittedName>
</protein>
<dbReference type="Gene3D" id="2.60.40.10">
    <property type="entry name" value="Immunoglobulins"/>
    <property type="match status" value="1"/>
</dbReference>
<keyword evidence="3" id="KW-0326">Glycosidase</keyword>
<dbReference type="Pfam" id="PF00128">
    <property type="entry name" value="Alpha-amylase"/>
    <property type="match status" value="1"/>
</dbReference>
<keyword evidence="2" id="KW-0378">Hydrolase</keyword>
<comment type="similarity">
    <text evidence="1">Belongs to the glycosyl hydrolase 13 family.</text>
</comment>
<dbReference type="CDD" id="cd11338">
    <property type="entry name" value="AmyAc_CMD"/>
    <property type="match status" value="1"/>
</dbReference>
<dbReference type="Gene3D" id="3.90.400.10">
    <property type="entry name" value="Oligo-1,6-glucosidase, Domain 2"/>
    <property type="match status" value="1"/>
</dbReference>
<evidence type="ECO:0000256" key="3">
    <source>
        <dbReference type="ARBA" id="ARBA00023295"/>
    </source>
</evidence>
<name>A0ABX7LKS3_9BACL</name>
<dbReference type="InterPro" id="IPR013783">
    <property type="entry name" value="Ig-like_fold"/>
</dbReference>
<evidence type="ECO:0000313" key="6">
    <source>
        <dbReference type="Proteomes" id="UP000663452"/>
    </source>
</evidence>
<organism evidence="5 6">
    <name type="scientific">Paenibacillus tianjinensis</name>
    <dbReference type="NCBI Taxonomy" id="2810347"/>
    <lineage>
        <taxon>Bacteria</taxon>
        <taxon>Bacillati</taxon>
        <taxon>Bacillota</taxon>
        <taxon>Bacilli</taxon>
        <taxon>Bacillales</taxon>
        <taxon>Paenibacillaceae</taxon>
        <taxon>Paenibacillus</taxon>
    </lineage>
</organism>
<dbReference type="Gene3D" id="3.20.20.80">
    <property type="entry name" value="Glycosidases"/>
    <property type="match status" value="1"/>
</dbReference>
<dbReference type="InterPro" id="IPR006047">
    <property type="entry name" value="GH13_cat_dom"/>
</dbReference>
<sequence length="585" mass="67983">MLLEAIYHRPNDCWAYGYDDQTVHLRIRTKRDDVLKVNVLFGDKCKPWGDMATENMEILASDEMYDYWQAAVRPPYGRLAYGFILTKGNDQIWYTEKGFHSDSPKEHLGLFEFPYLHPIDIHKPPVWVKDAVFYQIFPDRFANGDCSNDPQGTQVWGGQPEYYNFFGGDLQGVMEHLDYLTELGINVIYFTPLFEAPSNHKYDTRDYLKIDPHFGSLETLKSLVQVCHGQGIRVILDGVFNHCGVTFPYFQDVVEKGKDSKYYDWFHINEWPLQVTDGIPTYKTFAFEQTMPKLNTAHPEVRDYFINVGRYWIEEADVDGWRLDVANEADHTFWRAFRKAVKELKPDAYILGEVWHDGMKWLQGDQFDGVMNYPVAQAILDFIVFEHHDAFEFAAKIGRYLARYPQQVNESCFIHLDTHDTVRLLTLCGDDKRKMKLATAFQFTFVGAPSIYYGNEVGLAGQFDPDNRRCMIWESEKQDRELFSFYQKLILIRKEHPALSSGSFRTLWAEKGSSLLAYERHYGEDHVVVIMNVSPVPLAAEFPFLSGEWCDAMSGEMETRPAGENQGELMPYEFRILYKKSVTKL</sequence>
<proteinExistence type="inferred from homology"/>
<evidence type="ECO:0000259" key="4">
    <source>
        <dbReference type="SMART" id="SM00642"/>
    </source>
</evidence>
<dbReference type="Proteomes" id="UP000663452">
    <property type="component" value="Chromosome"/>
</dbReference>
<dbReference type="InterPro" id="IPR045857">
    <property type="entry name" value="O16G_dom_2"/>
</dbReference>
<dbReference type="SMART" id="SM00642">
    <property type="entry name" value="Aamy"/>
    <property type="match status" value="1"/>
</dbReference>
<dbReference type="InterPro" id="IPR013780">
    <property type="entry name" value="Glyco_hydro_b"/>
</dbReference>
<dbReference type="InterPro" id="IPR004185">
    <property type="entry name" value="Glyco_hydro_13_lg-like_dom"/>
</dbReference>
<gene>
    <name evidence="5" type="ORF">JRJ22_06350</name>
</gene>
<dbReference type="Pfam" id="PF02903">
    <property type="entry name" value="Alpha-amylase_N"/>
    <property type="match status" value="1"/>
</dbReference>
<keyword evidence="6" id="KW-1185">Reference proteome</keyword>
<dbReference type="InterPro" id="IPR017853">
    <property type="entry name" value="GH"/>
</dbReference>
<evidence type="ECO:0000256" key="2">
    <source>
        <dbReference type="ARBA" id="ARBA00022801"/>
    </source>
</evidence>